<dbReference type="SUPFAM" id="SSF48371">
    <property type="entry name" value="ARM repeat"/>
    <property type="match status" value="1"/>
</dbReference>
<dbReference type="InterPro" id="IPR016024">
    <property type="entry name" value="ARM-type_fold"/>
</dbReference>
<feature type="domain" description="Tubulin-folding cofactor D C-terminal" evidence="2">
    <location>
        <begin position="545"/>
        <end position="733"/>
    </location>
</feature>
<dbReference type="GO" id="GO:0048487">
    <property type="term" value="F:beta-tubulin binding"/>
    <property type="evidence" value="ECO:0007669"/>
    <property type="project" value="InterPro"/>
</dbReference>
<name>A0A1D6GN75_MAIZE</name>
<evidence type="ECO:0000259" key="2">
    <source>
        <dbReference type="Pfam" id="PF12612"/>
    </source>
</evidence>
<dbReference type="PANTHER" id="PTHR12658:SF0">
    <property type="entry name" value="TUBULIN-SPECIFIC CHAPERONE D"/>
    <property type="match status" value="1"/>
</dbReference>
<reference evidence="4" key="1">
    <citation type="submission" date="2015-12" db="EMBL/GenBank/DDBJ databases">
        <title>Update maize B73 reference genome by single molecule sequencing technologies.</title>
        <authorList>
            <consortium name="Maize Genome Sequencing Project"/>
            <person name="Ware D."/>
        </authorList>
    </citation>
    <scope>NUCLEOTIDE SEQUENCE</scope>
    <source>
        <tissue evidence="4">Seedling</tissue>
    </source>
</reference>
<organism evidence="4">
    <name type="scientific">Zea mays</name>
    <name type="common">Maize</name>
    <dbReference type="NCBI Taxonomy" id="4577"/>
    <lineage>
        <taxon>Eukaryota</taxon>
        <taxon>Viridiplantae</taxon>
        <taxon>Streptophyta</taxon>
        <taxon>Embryophyta</taxon>
        <taxon>Tracheophyta</taxon>
        <taxon>Spermatophyta</taxon>
        <taxon>Magnoliopsida</taxon>
        <taxon>Liliopsida</taxon>
        <taxon>Poales</taxon>
        <taxon>Poaceae</taxon>
        <taxon>PACMAD clade</taxon>
        <taxon>Panicoideae</taxon>
        <taxon>Andropogonodae</taxon>
        <taxon>Andropogoneae</taxon>
        <taxon>Tripsacinae</taxon>
        <taxon>Zea</taxon>
    </lineage>
</organism>
<feature type="domain" description="Tubulin-folding cofactor D ARM repeats" evidence="3">
    <location>
        <begin position="8"/>
        <end position="163"/>
    </location>
</feature>
<dbReference type="InterPro" id="IPR011989">
    <property type="entry name" value="ARM-like"/>
</dbReference>
<dbReference type="AlphaFoldDB" id="A0A1D6GN75"/>
<dbReference type="Gene3D" id="1.25.10.10">
    <property type="entry name" value="Leucine-rich Repeat Variant"/>
    <property type="match status" value="2"/>
</dbReference>
<protein>
    <submittedName>
        <fullName evidence="4">Tubulin-folding cofactor D</fullName>
    </submittedName>
</protein>
<dbReference type="EMBL" id="CM000781">
    <property type="protein sequence ID" value="AQK64725.1"/>
    <property type="molecule type" value="Genomic_DNA"/>
</dbReference>
<dbReference type="GO" id="GO:0007021">
    <property type="term" value="P:tubulin complex assembly"/>
    <property type="evidence" value="ECO:0007669"/>
    <property type="project" value="InterPro"/>
</dbReference>
<evidence type="ECO:0000313" key="4">
    <source>
        <dbReference type="EMBL" id="AQK64725.1"/>
    </source>
</evidence>
<gene>
    <name evidence="4" type="ORF">ZEAMMB73_Zm00001d013891</name>
</gene>
<dbReference type="InterPro" id="IPR022577">
    <property type="entry name" value="TBCD_C"/>
</dbReference>
<accession>A0A1D6GN75</accession>
<proteinExistence type="predicted"/>
<dbReference type="Pfam" id="PF12612">
    <property type="entry name" value="TFCD_C"/>
    <property type="match status" value="1"/>
</dbReference>
<keyword evidence="1" id="KW-0143">Chaperone</keyword>
<evidence type="ECO:0000259" key="3">
    <source>
        <dbReference type="Pfam" id="PF25767"/>
    </source>
</evidence>
<evidence type="ECO:0000256" key="1">
    <source>
        <dbReference type="ARBA" id="ARBA00023186"/>
    </source>
</evidence>
<dbReference type="InterPro" id="IPR033162">
    <property type="entry name" value="TBCD"/>
</dbReference>
<sequence>MIHCFMYDTIVRWSAAKGIGRITACLTPALSEDVLSSILQLFSPGEGDGSWHGGCLALAELARRGLLLPSSFPDVVPVIIKALHYDVRRGPHSIGSHVRDAAAYVCWAFGRAYTNYDMKAVLEQLAPHLLTVACYDREVNCRRAASAAFQENVGRQGTFPHGIDIVNTTDYFALASRSNSYLNVAVSVAQCKEYLYPFADELLCNKITHWEKSLRELAAQALALLVQYDMNYFGGHALEKLVPCTLSTDLCTRHGATLAAGEVALKLYQLGFTFTTDMQKTLSGIVPAIEKARLYRGKGGEIMRSAVSRFISCISIAGISLNDRTKKCLLETLNENLRHPNSQIQCAAVEALKHFIPTYLVSSGEKIASDIISKYVALLDDPNVAARRGAALALGILPFKFLMLKWMPVMSKLCSSCTIEDKPDDPDAEARVNSVRGLISVCETLTASFDQLSNGDSLYAYIKDYVMRALFRALDDYAVDNRGDVGSWVREAAMDALVRCMFILCKRDIVALRAVSATGHDSELGDMEVNASSTAYRLFDSGIAQDLVAGIAKQAVEKIDKIREIAIKTLQRILYHQEHLIPFIPHRELLEEIIPNSRDLEWAVPTVSYPRLVKLLQVSYYSKSVLSGLVISTGGLQESLKKASMSALVGYLQDSDINTNCEGKSREYLLSCDLLWGLQHYQKCDRVITPMFKTIEALFSKKVFLNKEGYSEFYSGLVDSVSSELKGSKDFTKLCAGLSILGYISSESDGTCTKAFSQLLTFLGHRYPKIRKAAADQVYLVLLQNDDLIVSENMDKAQELLAETCWEGDVEEARRRRSEINEMAGFRVTTSQKSGKQETRTVAASTDENRSYSSLVDFSGY</sequence>
<dbReference type="ExpressionAtlas" id="A0A1D6GN75">
    <property type="expression patterns" value="baseline and differential"/>
</dbReference>
<dbReference type="PANTHER" id="PTHR12658">
    <property type="entry name" value="BETA-TUBULIN COFACTOR D"/>
    <property type="match status" value="1"/>
</dbReference>
<dbReference type="GO" id="GO:0007023">
    <property type="term" value="P:post-chaperonin tubulin folding pathway"/>
    <property type="evidence" value="ECO:0007669"/>
    <property type="project" value="InterPro"/>
</dbReference>
<dbReference type="GO" id="GO:0005096">
    <property type="term" value="F:GTPase activator activity"/>
    <property type="evidence" value="ECO:0007669"/>
    <property type="project" value="InterPro"/>
</dbReference>
<dbReference type="Pfam" id="PF25767">
    <property type="entry name" value="ARM_TBCD_2nd"/>
    <property type="match status" value="1"/>
</dbReference>
<dbReference type="InterPro" id="IPR058033">
    <property type="entry name" value="ARM_TBCD_2nd"/>
</dbReference>